<reference evidence="2" key="1">
    <citation type="journal article" date="2023" name="G3 (Bethesda)">
        <title>Genome assembly and association tests identify interacting loci associated with vigor, precocity, and sex in interspecific pistachio rootstocks.</title>
        <authorList>
            <person name="Palmer W."/>
            <person name="Jacygrad E."/>
            <person name="Sagayaradj S."/>
            <person name="Cavanaugh K."/>
            <person name="Han R."/>
            <person name="Bertier L."/>
            <person name="Beede B."/>
            <person name="Kafkas S."/>
            <person name="Golino D."/>
            <person name="Preece J."/>
            <person name="Michelmore R."/>
        </authorList>
    </citation>
    <scope>NUCLEOTIDE SEQUENCE [LARGE SCALE GENOMIC DNA]</scope>
</reference>
<sequence>MVLIDSGSTHNFIDQAIVSKFGLPKIECAGQCRALTLTIQGLPVTANYYILHVTACELVLGMQWLATLGPIKTDYKQLTMNFNMAGTSHKFHGLGRTGIEALTDKEFNGLQGTRLFFQIIPSNSGNQPTSYPPAMGHLLAKFS</sequence>
<protein>
    <submittedName>
        <fullName evidence="1">Uncharacterized protein</fullName>
    </submittedName>
</protein>
<proteinExistence type="predicted"/>
<accession>A0ACC0YXI5</accession>
<dbReference type="EMBL" id="CM047739">
    <property type="protein sequence ID" value="KAJ0042453.1"/>
    <property type="molecule type" value="Genomic_DNA"/>
</dbReference>
<dbReference type="Proteomes" id="UP001163603">
    <property type="component" value="Chromosome 4"/>
</dbReference>
<name>A0ACC0YXI5_9ROSI</name>
<comment type="caution">
    <text evidence="1">The sequence shown here is derived from an EMBL/GenBank/DDBJ whole genome shotgun (WGS) entry which is preliminary data.</text>
</comment>
<gene>
    <name evidence="1" type="ORF">Pint_17422</name>
</gene>
<keyword evidence="2" id="KW-1185">Reference proteome</keyword>
<organism evidence="1 2">
    <name type="scientific">Pistacia integerrima</name>
    <dbReference type="NCBI Taxonomy" id="434235"/>
    <lineage>
        <taxon>Eukaryota</taxon>
        <taxon>Viridiplantae</taxon>
        <taxon>Streptophyta</taxon>
        <taxon>Embryophyta</taxon>
        <taxon>Tracheophyta</taxon>
        <taxon>Spermatophyta</taxon>
        <taxon>Magnoliopsida</taxon>
        <taxon>eudicotyledons</taxon>
        <taxon>Gunneridae</taxon>
        <taxon>Pentapetalae</taxon>
        <taxon>rosids</taxon>
        <taxon>malvids</taxon>
        <taxon>Sapindales</taxon>
        <taxon>Anacardiaceae</taxon>
        <taxon>Pistacia</taxon>
    </lineage>
</organism>
<evidence type="ECO:0000313" key="2">
    <source>
        <dbReference type="Proteomes" id="UP001163603"/>
    </source>
</evidence>
<evidence type="ECO:0000313" key="1">
    <source>
        <dbReference type="EMBL" id="KAJ0042453.1"/>
    </source>
</evidence>